<feature type="transmembrane region" description="Helical" evidence="1">
    <location>
        <begin position="181"/>
        <end position="204"/>
    </location>
</feature>
<keyword evidence="1" id="KW-1133">Transmembrane helix</keyword>
<feature type="transmembrane region" description="Helical" evidence="1">
    <location>
        <begin position="59"/>
        <end position="85"/>
    </location>
</feature>
<name>A0A9D7PRN4_9PROT</name>
<dbReference type="Proteomes" id="UP000886689">
    <property type="component" value="Unassembled WGS sequence"/>
</dbReference>
<dbReference type="EMBL" id="JADJUC010000005">
    <property type="protein sequence ID" value="MBK8523872.1"/>
    <property type="molecule type" value="Genomic_DNA"/>
</dbReference>
<organism evidence="2 3">
    <name type="scientific">Candidatus Proximibacter danicus</name>
    <dbReference type="NCBI Taxonomy" id="2954365"/>
    <lineage>
        <taxon>Bacteria</taxon>
        <taxon>Pseudomonadati</taxon>
        <taxon>Pseudomonadota</taxon>
        <taxon>Betaproteobacteria</taxon>
        <taxon>Candidatus Proximibacter</taxon>
    </lineage>
</organism>
<sequence>MSLDFQFRQIGIIAGKEFRDRIRNRWVLAVAVVFAAFAFAIAYFGAAQQGSVGFRSIEITIASLVSLVIYLVPLIALILGFDAIVGERERGSLDLLLSMPLTRLELLLGKFLGLFLALACSTVIGFGLVGVLLAAKLPADALYHYAGFVFSAVLLGAAFLSLAVLVSVLAPDRGRASSAAIGLWFFFVLIFDLLLLGGLVVGAGDIGGGLGGQLFPYLLLLNPADIFRVANIFGVEDVRAMYGLATVFPEALAQPALLGAVMIGWIALPLAIAAWRFRQ</sequence>
<reference evidence="2" key="1">
    <citation type="submission" date="2020-10" db="EMBL/GenBank/DDBJ databases">
        <title>Connecting structure to function with the recovery of over 1000 high-quality activated sludge metagenome-assembled genomes encoding full-length rRNA genes using long-read sequencing.</title>
        <authorList>
            <person name="Singleton C.M."/>
            <person name="Petriglieri F."/>
            <person name="Kristensen J.M."/>
            <person name="Kirkegaard R.H."/>
            <person name="Michaelsen T.Y."/>
            <person name="Andersen M.H."/>
            <person name="Karst S.M."/>
            <person name="Dueholm M.S."/>
            <person name="Nielsen P.H."/>
            <person name="Albertsen M."/>
        </authorList>
    </citation>
    <scope>NUCLEOTIDE SEQUENCE</scope>
    <source>
        <strain evidence="2">Hirt_18-Q3-R61-65_BATAC.395</strain>
    </source>
</reference>
<feature type="transmembrane region" description="Helical" evidence="1">
    <location>
        <begin position="106"/>
        <end position="133"/>
    </location>
</feature>
<keyword evidence="1" id="KW-0472">Membrane</keyword>
<dbReference type="GO" id="GO:0005886">
    <property type="term" value="C:plasma membrane"/>
    <property type="evidence" value="ECO:0007669"/>
    <property type="project" value="UniProtKB-SubCell"/>
</dbReference>
<dbReference type="PANTHER" id="PTHR43471:SF1">
    <property type="entry name" value="ABC TRANSPORTER PERMEASE PROTEIN NOSY-RELATED"/>
    <property type="match status" value="1"/>
</dbReference>
<evidence type="ECO:0000313" key="3">
    <source>
        <dbReference type="Proteomes" id="UP000886689"/>
    </source>
</evidence>
<dbReference type="GO" id="GO:0140359">
    <property type="term" value="F:ABC-type transporter activity"/>
    <property type="evidence" value="ECO:0007669"/>
    <property type="project" value="InterPro"/>
</dbReference>
<accession>A0A9D7PRN4</accession>
<dbReference type="PANTHER" id="PTHR43471">
    <property type="entry name" value="ABC TRANSPORTER PERMEASE"/>
    <property type="match status" value="1"/>
</dbReference>
<comment type="caution">
    <text evidence="2">The sequence shown here is derived from an EMBL/GenBank/DDBJ whole genome shotgun (WGS) entry which is preliminary data.</text>
</comment>
<dbReference type="Pfam" id="PF12679">
    <property type="entry name" value="ABC2_membrane_2"/>
    <property type="match status" value="1"/>
</dbReference>
<feature type="transmembrane region" description="Helical" evidence="1">
    <location>
        <begin position="26"/>
        <end position="47"/>
    </location>
</feature>
<feature type="transmembrane region" description="Helical" evidence="1">
    <location>
        <begin position="256"/>
        <end position="275"/>
    </location>
</feature>
<keyword evidence="1" id="KW-0812">Transmembrane</keyword>
<gene>
    <name evidence="2" type="ORF">IPL58_06960</name>
</gene>
<proteinExistence type="predicted"/>
<feature type="transmembrane region" description="Helical" evidence="1">
    <location>
        <begin position="145"/>
        <end position="169"/>
    </location>
</feature>
<evidence type="ECO:0000313" key="2">
    <source>
        <dbReference type="EMBL" id="MBK8523872.1"/>
    </source>
</evidence>
<dbReference type="AlphaFoldDB" id="A0A9D7PRN4"/>
<evidence type="ECO:0000256" key="1">
    <source>
        <dbReference type="SAM" id="Phobius"/>
    </source>
</evidence>
<protein>
    <submittedName>
        <fullName evidence="2">ABC transporter permease</fullName>
    </submittedName>
</protein>